<accession>A0A5C0S8H0</accession>
<evidence type="ECO:0000256" key="2">
    <source>
        <dbReference type="ARBA" id="ARBA00005216"/>
    </source>
</evidence>
<dbReference type="PROSITE" id="PS00670">
    <property type="entry name" value="D_2_HYDROXYACID_DH_2"/>
    <property type="match status" value="1"/>
</dbReference>
<comment type="catalytic activity">
    <reaction evidence="10 11">
        <text>(2R)-3-phosphoglycerate + NAD(+) = 3-phosphooxypyruvate + NADH + H(+)</text>
        <dbReference type="Rhea" id="RHEA:12641"/>
        <dbReference type="ChEBI" id="CHEBI:15378"/>
        <dbReference type="ChEBI" id="CHEBI:18110"/>
        <dbReference type="ChEBI" id="CHEBI:57540"/>
        <dbReference type="ChEBI" id="CHEBI:57945"/>
        <dbReference type="ChEBI" id="CHEBI:58272"/>
        <dbReference type="EC" id="1.1.1.95"/>
    </reaction>
</comment>
<dbReference type="FunFam" id="3.30.1330.90:FF:000003">
    <property type="entry name" value="D-3-phosphoglycerate dehydrogenase"/>
    <property type="match status" value="1"/>
</dbReference>
<dbReference type="KEGG" id="crs:FQB35_00350"/>
<evidence type="ECO:0000256" key="9">
    <source>
        <dbReference type="ARBA" id="ARBA00048126"/>
    </source>
</evidence>
<dbReference type="PROSITE" id="PS00065">
    <property type="entry name" value="D_2_HYDROXYACID_DH_1"/>
    <property type="match status" value="1"/>
</dbReference>
<dbReference type="InterPro" id="IPR029009">
    <property type="entry name" value="ASB_dom_sf"/>
</dbReference>
<reference evidence="13 14" key="1">
    <citation type="submission" date="2019-07" db="EMBL/GenBank/DDBJ databases">
        <title>Complete genome of Crassaminicella thermophila SY095.</title>
        <authorList>
            <person name="Li X."/>
        </authorList>
    </citation>
    <scope>NUCLEOTIDE SEQUENCE [LARGE SCALE GENOMIC DNA]</scope>
    <source>
        <strain evidence="13 14">SY095</strain>
    </source>
</reference>
<keyword evidence="14" id="KW-1185">Reference proteome</keyword>
<dbReference type="InterPro" id="IPR029753">
    <property type="entry name" value="D-isomer_DH_CS"/>
</dbReference>
<dbReference type="CDD" id="cd12173">
    <property type="entry name" value="PGDH_4"/>
    <property type="match status" value="1"/>
</dbReference>
<dbReference type="FunFam" id="3.40.50.720:FF:000021">
    <property type="entry name" value="D-3-phosphoglycerate dehydrogenase"/>
    <property type="match status" value="1"/>
</dbReference>
<evidence type="ECO:0000256" key="4">
    <source>
        <dbReference type="ARBA" id="ARBA00021582"/>
    </source>
</evidence>
<dbReference type="EC" id="1.1.1.95" evidence="11"/>
<dbReference type="Gene3D" id="3.30.1330.90">
    <property type="entry name" value="D-3-phosphoglycerate dehydrogenase, domain 3"/>
    <property type="match status" value="1"/>
</dbReference>
<comment type="catalytic activity">
    <reaction evidence="9">
        <text>(R)-2-hydroxyglutarate + NAD(+) = 2-oxoglutarate + NADH + H(+)</text>
        <dbReference type="Rhea" id="RHEA:49612"/>
        <dbReference type="ChEBI" id="CHEBI:15378"/>
        <dbReference type="ChEBI" id="CHEBI:15801"/>
        <dbReference type="ChEBI" id="CHEBI:16810"/>
        <dbReference type="ChEBI" id="CHEBI:57540"/>
        <dbReference type="ChEBI" id="CHEBI:57945"/>
        <dbReference type="EC" id="1.1.1.399"/>
    </reaction>
</comment>
<dbReference type="Gene3D" id="3.30.70.260">
    <property type="match status" value="1"/>
</dbReference>
<protein>
    <recommendedName>
        <fullName evidence="4 11">D-3-phosphoglycerate dehydrogenase</fullName>
        <ecNumber evidence="11">1.1.1.95</ecNumber>
    </recommendedName>
</protein>
<dbReference type="Pfam" id="PF00389">
    <property type="entry name" value="2-Hacid_dh"/>
    <property type="match status" value="1"/>
</dbReference>
<dbReference type="InterPro" id="IPR002912">
    <property type="entry name" value="ACT_dom"/>
</dbReference>
<keyword evidence="5 11" id="KW-0028">Amino-acid biosynthesis</keyword>
<evidence type="ECO:0000256" key="5">
    <source>
        <dbReference type="ARBA" id="ARBA00022605"/>
    </source>
</evidence>
<dbReference type="RefSeq" id="WP_148808019.1">
    <property type="nucleotide sequence ID" value="NZ_CP042243.1"/>
</dbReference>
<evidence type="ECO:0000256" key="11">
    <source>
        <dbReference type="RuleBase" id="RU363003"/>
    </source>
</evidence>
<dbReference type="InterPro" id="IPR036291">
    <property type="entry name" value="NAD(P)-bd_dom_sf"/>
</dbReference>
<evidence type="ECO:0000256" key="7">
    <source>
        <dbReference type="ARBA" id="ARBA00023027"/>
    </source>
</evidence>
<keyword evidence="6 11" id="KW-0560">Oxidoreductase</keyword>
<name>A0A5C0S8H0_CRATE</name>
<dbReference type="GO" id="GO:0051287">
    <property type="term" value="F:NAD binding"/>
    <property type="evidence" value="ECO:0007669"/>
    <property type="project" value="UniProtKB-UniRule"/>
</dbReference>
<dbReference type="SUPFAM" id="SSF55021">
    <property type="entry name" value="ACT-like"/>
    <property type="match status" value="1"/>
</dbReference>
<dbReference type="PANTHER" id="PTHR42789:SF1">
    <property type="entry name" value="D-ISOMER SPECIFIC 2-HYDROXYACID DEHYDROGENASE FAMILY PROTEIN (AFU_ORTHOLOGUE AFUA_6G10090)"/>
    <property type="match status" value="1"/>
</dbReference>
<dbReference type="InterPro" id="IPR045626">
    <property type="entry name" value="PGDH_ASB_dom"/>
</dbReference>
<dbReference type="OrthoDB" id="9805416at2"/>
<proteinExistence type="inferred from homology"/>
<dbReference type="InterPro" id="IPR050857">
    <property type="entry name" value="D-2-hydroxyacid_DH"/>
</dbReference>
<evidence type="ECO:0000256" key="8">
    <source>
        <dbReference type="ARBA" id="ARBA00023299"/>
    </source>
</evidence>
<dbReference type="CDD" id="cd04902">
    <property type="entry name" value="ACT_3PGDH-xct"/>
    <property type="match status" value="1"/>
</dbReference>
<dbReference type="InterPro" id="IPR006140">
    <property type="entry name" value="D-isomer_DH_NAD-bd"/>
</dbReference>
<keyword evidence="7 11" id="KW-0520">NAD</keyword>
<evidence type="ECO:0000256" key="1">
    <source>
        <dbReference type="ARBA" id="ARBA00003800"/>
    </source>
</evidence>
<dbReference type="AlphaFoldDB" id="A0A5C0S8H0"/>
<comment type="similarity">
    <text evidence="3 11">Belongs to the D-isomer specific 2-hydroxyacid dehydrogenase family.</text>
</comment>
<feature type="domain" description="ACT" evidence="12">
    <location>
        <begin position="458"/>
        <end position="530"/>
    </location>
</feature>
<keyword evidence="8 11" id="KW-0718">Serine biosynthesis</keyword>
<comment type="pathway">
    <text evidence="2 11">Amino-acid biosynthesis; L-serine biosynthesis; L-serine from 3-phospho-D-glycerate: step 1/3.</text>
</comment>
<dbReference type="PROSITE" id="PS51671">
    <property type="entry name" value="ACT"/>
    <property type="match status" value="1"/>
</dbReference>
<gene>
    <name evidence="13" type="ORF">FQB35_00350</name>
</gene>
<dbReference type="FunFam" id="3.30.70.260:FF:000008">
    <property type="entry name" value="D-3-phosphoglycerate dehydrogenase, chloroplastic"/>
    <property type="match status" value="1"/>
</dbReference>
<dbReference type="Pfam" id="PF02826">
    <property type="entry name" value="2-Hacid_dh_C"/>
    <property type="match status" value="1"/>
</dbReference>
<dbReference type="GO" id="GO:0006564">
    <property type="term" value="P:L-serine biosynthetic process"/>
    <property type="evidence" value="ECO:0007669"/>
    <property type="project" value="UniProtKB-UniRule"/>
</dbReference>
<dbReference type="PROSITE" id="PS00671">
    <property type="entry name" value="D_2_HYDROXYACID_DH_3"/>
    <property type="match status" value="1"/>
</dbReference>
<sequence>MENRKKVIITERIDEEGIKLLQKHLDVDVCFNISREELLKRIHEYDAIIVRSVTKVNEELMNLATKLKVVGRAGNGTDNIDIPAATQRGIIVANTPDSNTMSAAELSIGLLMAQSRNIPQANEYIKGGKWERNRFKGVELYNKTLGIIGLGRIGSLVATRMAAFGMKVIAYDPYISDERFKRFNVEKKNTLKELIEESDFITVHTPKTKETYGMIGEREIEWMKPGVRLVNAARGGIINEKALLDGIKSGKIASAGLDVHEEEPCFNNPLFELDNVIVTPHIGASTLEAQVNVGVTVAEQVINALKGEIVPNAVNLPTMHRDELAVMKPYIELMEKLGKLYYQLYQDPIEHVNVDYWGSIAKQDTEMSTIAFIKGLLEPVVEDKVNYINAMLLAEQRGIGIEQRKMKENYNGYTDYIEIKIVTKEKTFVIAGNLSSKREGRLVKIEGYEVDVNPSKYMLFIKNMDVPGVIGHIGMILGEENINVATMQVGRNARGEQALMILTIDDEVLEKSLEKLMQTENVLWAKGVKL</sequence>
<evidence type="ECO:0000313" key="14">
    <source>
        <dbReference type="Proteomes" id="UP000324646"/>
    </source>
</evidence>
<evidence type="ECO:0000259" key="12">
    <source>
        <dbReference type="PROSITE" id="PS51671"/>
    </source>
</evidence>
<dbReference type="InterPro" id="IPR006139">
    <property type="entry name" value="D-isomer_2_OHA_DH_cat_dom"/>
</dbReference>
<evidence type="ECO:0000256" key="6">
    <source>
        <dbReference type="ARBA" id="ARBA00023002"/>
    </source>
</evidence>
<dbReference type="NCBIfam" id="TIGR01327">
    <property type="entry name" value="PGDH"/>
    <property type="match status" value="1"/>
</dbReference>
<dbReference type="InterPro" id="IPR006236">
    <property type="entry name" value="PGDH"/>
</dbReference>
<organism evidence="13 14">
    <name type="scientific">Crassaminicella thermophila</name>
    <dbReference type="NCBI Taxonomy" id="2599308"/>
    <lineage>
        <taxon>Bacteria</taxon>
        <taxon>Bacillati</taxon>
        <taxon>Bacillota</taxon>
        <taxon>Clostridia</taxon>
        <taxon>Eubacteriales</taxon>
        <taxon>Clostridiaceae</taxon>
        <taxon>Crassaminicella</taxon>
    </lineage>
</organism>
<dbReference type="SUPFAM" id="SSF51735">
    <property type="entry name" value="NAD(P)-binding Rossmann-fold domains"/>
    <property type="match status" value="1"/>
</dbReference>
<dbReference type="PANTHER" id="PTHR42789">
    <property type="entry name" value="D-ISOMER SPECIFIC 2-HYDROXYACID DEHYDROGENASE FAMILY PROTEIN (AFU_ORTHOLOGUE AFUA_6G10090)"/>
    <property type="match status" value="1"/>
</dbReference>
<dbReference type="UniPathway" id="UPA00135">
    <property type="reaction ID" value="UER00196"/>
</dbReference>
<dbReference type="SUPFAM" id="SSF143548">
    <property type="entry name" value="Serine metabolism enzymes domain"/>
    <property type="match status" value="1"/>
</dbReference>
<dbReference type="GO" id="GO:0004617">
    <property type="term" value="F:phosphoglycerate dehydrogenase activity"/>
    <property type="evidence" value="ECO:0007669"/>
    <property type="project" value="UniProtKB-UniRule"/>
</dbReference>
<evidence type="ECO:0000313" key="13">
    <source>
        <dbReference type="EMBL" id="QEK10945.1"/>
    </source>
</evidence>
<dbReference type="EMBL" id="CP042243">
    <property type="protein sequence ID" value="QEK10945.1"/>
    <property type="molecule type" value="Genomic_DNA"/>
</dbReference>
<evidence type="ECO:0000256" key="3">
    <source>
        <dbReference type="ARBA" id="ARBA00005854"/>
    </source>
</evidence>
<dbReference type="Proteomes" id="UP000324646">
    <property type="component" value="Chromosome"/>
</dbReference>
<dbReference type="InterPro" id="IPR029752">
    <property type="entry name" value="D-isomer_DH_CS1"/>
</dbReference>
<dbReference type="Gene3D" id="3.40.50.720">
    <property type="entry name" value="NAD(P)-binding Rossmann-like Domain"/>
    <property type="match status" value="2"/>
</dbReference>
<dbReference type="InterPro" id="IPR045865">
    <property type="entry name" value="ACT-like_dom_sf"/>
</dbReference>
<dbReference type="Pfam" id="PF19304">
    <property type="entry name" value="PGDH_inter"/>
    <property type="match status" value="1"/>
</dbReference>
<evidence type="ECO:0000256" key="10">
    <source>
        <dbReference type="ARBA" id="ARBA00048731"/>
    </source>
</evidence>
<dbReference type="Pfam" id="PF01842">
    <property type="entry name" value="ACT"/>
    <property type="match status" value="1"/>
</dbReference>
<dbReference type="SUPFAM" id="SSF52283">
    <property type="entry name" value="Formate/glycerate dehydrogenase catalytic domain-like"/>
    <property type="match status" value="1"/>
</dbReference>
<comment type="function">
    <text evidence="1">Catalyzes the reversible oxidation of 3-phospho-D-glycerate to 3-phosphonooxypyruvate, the first step of the phosphorylated L-serine biosynthesis pathway. Also catalyzes the reversible oxidation of 2-hydroxyglutarate to 2-oxoglutarate.</text>
</comment>